<reference evidence="1" key="1">
    <citation type="journal article" date="2013" name="Genetics">
        <title>The draft genome and transcriptome of Panagrellus redivivus are shaped by the harsh demands of a free-living lifestyle.</title>
        <authorList>
            <person name="Srinivasan J."/>
            <person name="Dillman A.R."/>
            <person name="Macchietto M.G."/>
            <person name="Heikkinen L."/>
            <person name="Lakso M."/>
            <person name="Fracchia K.M."/>
            <person name="Antoshechkin I."/>
            <person name="Mortazavi A."/>
            <person name="Wong G."/>
            <person name="Sternberg P.W."/>
        </authorList>
    </citation>
    <scope>NUCLEOTIDE SEQUENCE [LARGE SCALE GENOMIC DNA]</scope>
    <source>
        <strain evidence="1">MT8872</strain>
    </source>
</reference>
<dbReference type="PANTHER" id="PTHR46579:SF1">
    <property type="entry name" value="F5_8 TYPE C DOMAIN-CONTAINING PROTEIN"/>
    <property type="match status" value="1"/>
</dbReference>
<evidence type="ECO:0000313" key="2">
    <source>
        <dbReference type="WBParaSite" id="Pan_g12344.t1"/>
    </source>
</evidence>
<dbReference type="AlphaFoldDB" id="A0A7E4ZR20"/>
<organism evidence="1 2">
    <name type="scientific">Panagrellus redivivus</name>
    <name type="common">Microworm</name>
    <dbReference type="NCBI Taxonomy" id="6233"/>
    <lineage>
        <taxon>Eukaryota</taxon>
        <taxon>Metazoa</taxon>
        <taxon>Ecdysozoa</taxon>
        <taxon>Nematoda</taxon>
        <taxon>Chromadorea</taxon>
        <taxon>Rhabditida</taxon>
        <taxon>Tylenchina</taxon>
        <taxon>Panagrolaimomorpha</taxon>
        <taxon>Panagrolaimoidea</taxon>
        <taxon>Panagrolaimidae</taxon>
        <taxon>Panagrellus</taxon>
    </lineage>
</organism>
<name>A0A7E4ZR20_PANRE</name>
<dbReference type="WBParaSite" id="Pan_g12344.t1">
    <property type="protein sequence ID" value="Pan_g12344.t1"/>
    <property type="gene ID" value="Pan_g12344"/>
</dbReference>
<reference evidence="2" key="2">
    <citation type="submission" date="2020-10" db="UniProtKB">
        <authorList>
            <consortium name="WormBaseParasite"/>
        </authorList>
    </citation>
    <scope>IDENTIFICATION</scope>
</reference>
<protein>
    <submittedName>
        <fullName evidence="2">DUF659 domain-containing protein</fullName>
    </submittedName>
</protein>
<dbReference type="Proteomes" id="UP000492821">
    <property type="component" value="Unassembled WGS sequence"/>
</dbReference>
<proteinExistence type="predicted"/>
<accession>A0A7E4ZR20</accession>
<dbReference type="PANTHER" id="PTHR46579">
    <property type="entry name" value="F5/8 TYPE C DOMAIN-CONTAINING PROTEIN-RELATED"/>
    <property type="match status" value="1"/>
</dbReference>
<keyword evidence="1" id="KW-1185">Reference proteome</keyword>
<sequence length="526" mass="59758">MAISTGYADVHQGPLYKKAVADGLIPVSFYKDGGNYTKSGRSECWVATMTLLDLPPKLRSSAENVVYCGIWFGTIKPDWDIFFDYVELSTLAQSIAVIQLIADIPARQSLLKLINVPGYFPCAKCTIRGDKKGKAATVYSSHVFELRRQLDFNEGDGPGMRGKCYLSDYVTLPDAITTDSMHTGLIGIIKDDTKRVFNGYENGPKAKKLSSDCVKQLNGWIENLKVCWPSEFERKLRPTTDFKHWKATEWKLWALFVIPTFLLKVLSSVTGSEGTLRRRQGLSMLKFSAALHLLVQNEVSNDDLATAKAILEDWYKERAKIWSPAAHTYKAHEMMHITDQIKVHGPLHKHSAFAGENIVGVVGRLISCKTSTVSAKQIRERLSLLRKTQEWARLNGDERVARAICNAPAFKGLEQFYVRESLCPSGTFWIEKFMEANCTSLKDMYMWNASLSTLQIDKEFFLNFVKAQSEGFQITIVMRKGTNLNRIVKLRNELLDEHFECVNLYEKKNVTICYGELEWYYILRAD</sequence>
<evidence type="ECO:0000313" key="1">
    <source>
        <dbReference type="Proteomes" id="UP000492821"/>
    </source>
</evidence>